<keyword evidence="3" id="KW-1185">Reference proteome</keyword>
<feature type="region of interest" description="Disordered" evidence="1">
    <location>
        <begin position="1"/>
        <end position="44"/>
    </location>
</feature>
<evidence type="ECO:0000313" key="2">
    <source>
        <dbReference type="EMBL" id="GIJ53351.1"/>
    </source>
</evidence>
<evidence type="ECO:0000256" key="1">
    <source>
        <dbReference type="SAM" id="MobiDB-lite"/>
    </source>
</evidence>
<name>A0A8J4DXA1_9ACTN</name>
<organism evidence="2 3">
    <name type="scientific">Virgisporangium aurantiacum</name>
    <dbReference type="NCBI Taxonomy" id="175570"/>
    <lineage>
        <taxon>Bacteria</taxon>
        <taxon>Bacillati</taxon>
        <taxon>Actinomycetota</taxon>
        <taxon>Actinomycetes</taxon>
        <taxon>Micromonosporales</taxon>
        <taxon>Micromonosporaceae</taxon>
        <taxon>Virgisporangium</taxon>
    </lineage>
</organism>
<gene>
    <name evidence="2" type="ORF">Vau01_008670</name>
</gene>
<accession>A0A8J4DXA1</accession>
<feature type="compositionally biased region" description="Low complexity" evidence="1">
    <location>
        <begin position="1"/>
        <end position="15"/>
    </location>
</feature>
<protein>
    <submittedName>
        <fullName evidence="2">Uncharacterized protein</fullName>
    </submittedName>
</protein>
<reference evidence="2" key="1">
    <citation type="submission" date="2021-01" db="EMBL/GenBank/DDBJ databases">
        <title>Whole genome shotgun sequence of Virgisporangium aurantiacum NBRC 16421.</title>
        <authorList>
            <person name="Komaki H."/>
            <person name="Tamura T."/>
        </authorList>
    </citation>
    <scope>NUCLEOTIDE SEQUENCE</scope>
    <source>
        <strain evidence="2">NBRC 16421</strain>
    </source>
</reference>
<evidence type="ECO:0000313" key="3">
    <source>
        <dbReference type="Proteomes" id="UP000612585"/>
    </source>
</evidence>
<sequence length="69" mass="6864">MAGPVASPAAGAVDDLATAGSGRRRPRPAMAASNANASTLTPISPSQIPTAAGIPDIMLEYVVFMVVSP</sequence>
<proteinExistence type="predicted"/>
<dbReference type="Proteomes" id="UP000612585">
    <property type="component" value="Unassembled WGS sequence"/>
</dbReference>
<feature type="compositionally biased region" description="Polar residues" evidence="1">
    <location>
        <begin position="33"/>
        <end position="44"/>
    </location>
</feature>
<dbReference type="EMBL" id="BOPG01000006">
    <property type="protein sequence ID" value="GIJ53351.1"/>
    <property type="molecule type" value="Genomic_DNA"/>
</dbReference>
<comment type="caution">
    <text evidence="2">The sequence shown here is derived from an EMBL/GenBank/DDBJ whole genome shotgun (WGS) entry which is preliminary data.</text>
</comment>
<dbReference type="AlphaFoldDB" id="A0A8J4DXA1"/>